<dbReference type="InterPro" id="IPR040079">
    <property type="entry name" value="Glutathione_S-Trfase"/>
</dbReference>
<dbReference type="CDD" id="cd00570">
    <property type="entry name" value="GST_N_family"/>
    <property type="match status" value="1"/>
</dbReference>
<dbReference type="CDD" id="cd00299">
    <property type="entry name" value="GST_C_family"/>
    <property type="match status" value="1"/>
</dbReference>
<evidence type="ECO:0000259" key="4">
    <source>
        <dbReference type="PROSITE" id="PS50405"/>
    </source>
</evidence>
<dbReference type="SFLD" id="SFLDS00019">
    <property type="entry name" value="Glutathione_Transferase_(cytos"/>
    <property type="match status" value="1"/>
</dbReference>
<accession>A0AAN7A1P0</accession>
<dbReference type="PANTHER" id="PTHR43968">
    <property type="match status" value="1"/>
</dbReference>
<feature type="region of interest" description="Disordered" evidence="2">
    <location>
        <begin position="1"/>
        <end position="28"/>
    </location>
</feature>
<dbReference type="PROSITE" id="PS50405">
    <property type="entry name" value="GST_CTER"/>
    <property type="match status" value="1"/>
</dbReference>
<evidence type="ECO:0000313" key="6">
    <source>
        <dbReference type="Proteomes" id="UP001302745"/>
    </source>
</evidence>
<keyword evidence="6" id="KW-1185">Reference proteome</keyword>
<dbReference type="SUPFAM" id="SSF47616">
    <property type="entry name" value="GST C-terminal domain-like"/>
    <property type="match status" value="1"/>
</dbReference>
<reference evidence="5" key="1">
    <citation type="journal article" date="2023" name="Mol. Phylogenet. Evol.">
        <title>Genome-scale phylogeny and comparative genomics of the fungal order Sordariales.</title>
        <authorList>
            <person name="Hensen N."/>
            <person name="Bonometti L."/>
            <person name="Westerberg I."/>
            <person name="Brannstrom I.O."/>
            <person name="Guillou S."/>
            <person name="Cros-Aarteil S."/>
            <person name="Calhoun S."/>
            <person name="Haridas S."/>
            <person name="Kuo A."/>
            <person name="Mondo S."/>
            <person name="Pangilinan J."/>
            <person name="Riley R."/>
            <person name="LaButti K."/>
            <person name="Andreopoulos B."/>
            <person name="Lipzen A."/>
            <person name="Chen C."/>
            <person name="Yan M."/>
            <person name="Daum C."/>
            <person name="Ng V."/>
            <person name="Clum A."/>
            <person name="Steindorff A."/>
            <person name="Ohm R.A."/>
            <person name="Martin F."/>
            <person name="Silar P."/>
            <person name="Natvig D.O."/>
            <person name="Lalanne C."/>
            <person name="Gautier V."/>
            <person name="Ament-Velasquez S.L."/>
            <person name="Kruys A."/>
            <person name="Hutchinson M.I."/>
            <person name="Powell A.J."/>
            <person name="Barry K."/>
            <person name="Miller A.N."/>
            <person name="Grigoriev I.V."/>
            <person name="Debuchy R."/>
            <person name="Gladieux P."/>
            <person name="Hiltunen Thoren M."/>
            <person name="Johannesson H."/>
        </authorList>
    </citation>
    <scope>NUCLEOTIDE SEQUENCE</scope>
    <source>
        <strain evidence="5">CBS 538.74</strain>
    </source>
</reference>
<feature type="domain" description="GST N-terminal" evidence="3">
    <location>
        <begin position="273"/>
        <end position="353"/>
    </location>
</feature>
<evidence type="ECO:0008006" key="7">
    <source>
        <dbReference type="Google" id="ProtNLM"/>
    </source>
</evidence>
<dbReference type="InterPro" id="IPR036249">
    <property type="entry name" value="Thioredoxin-like_sf"/>
</dbReference>
<feature type="compositionally biased region" description="Basic and acidic residues" evidence="2">
    <location>
        <begin position="221"/>
        <end position="232"/>
    </location>
</feature>
<dbReference type="PROSITE" id="PS50404">
    <property type="entry name" value="GST_NTER"/>
    <property type="match status" value="1"/>
</dbReference>
<dbReference type="InterPro" id="IPR036282">
    <property type="entry name" value="Glutathione-S-Trfase_C_sf"/>
</dbReference>
<organism evidence="5 6">
    <name type="scientific">Chaetomidium leptoderma</name>
    <dbReference type="NCBI Taxonomy" id="669021"/>
    <lineage>
        <taxon>Eukaryota</taxon>
        <taxon>Fungi</taxon>
        <taxon>Dikarya</taxon>
        <taxon>Ascomycota</taxon>
        <taxon>Pezizomycotina</taxon>
        <taxon>Sordariomycetes</taxon>
        <taxon>Sordariomycetidae</taxon>
        <taxon>Sordariales</taxon>
        <taxon>Chaetomiaceae</taxon>
        <taxon>Chaetomidium</taxon>
    </lineage>
</organism>
<evidence type="ECO:0000256" key="1">
    <source>
        <dbReference type="ARBA" id="ARBA00007409"/>
    </source>
</evidence>
<name>A0AAN7A1P0_9PEZI</name>
<dbReference type="InterPro" id="IPR050983">
    <property type="entry name" value="GST_Omega/HSP26"/>
</dbReference>
<comment type="similarity">
    <text evidence="1">Belongs to the GST superfamily.</text>
</comment>
<evidence type="ECO:0000259" key="3">
    <source>
        <dbReference type="PROSITE" id="PS50404"/>
    </source>
</evidence>
<dbReference type="Gene3D" id="3.40.30.10">
    <property type="entry name" value="Glutaredoxin"/>
    <property type="match status" value="1"/>
</dbReference>
<feature type="region of interest" description="Disordered" evidence="2">
    <location>
        <begin position="130"/>
        <end position="151"/>
    </location>
</feature>
<dbReference type="SFLD" id="SFLDG00358">
    <property type="entry name" value="Main_(cytGST)"/>
    <property type="match status" value="1"/>
</dbReference>
<dbReference type="Proteomes" id="UP001302745">
    <property type="component" value="Unassembled WGS sequence"/>
</dbReference>
<dbReference type="Gene3D" id="1.20.1050.10">
    <property type="match status" value="1"/>
</dbReference>
<dbReference type="AlphaFoldDB" id="A0AAN7A1P0"/>
<sequence>MDHPTFPPEFHTPGLNSFTSPYTGPPSGTVASITTAPTNPALPPLGQFNLLPPGSTGSHVVAESGDVVESTPDLELWRARLFYLEEPVILTPEEYDTYFPWIDNVYSHRTTQTYKRKSFRTLYYDCRMKGRPSGTPKSDDPNKKKRKRTARERDLCGVKIKITEYPAGFAAELKNTDGGISLDSGVLEEALARIGDGPFRVMQRIDSNGANGGGDGGPATHQHDLQTSDAIKKSKAHRQLAERQKEAKRTQKPSPWAPKGEAAATAKKHAKDAALKFYSACFCPFSQRVWIALEAKGLEYQYCETYPLSKPKPTPLLEANPRGLVPAIWQEGWACAESSVILEYLEDFNSTVPLYPTVPKLKANCRLWIDFINTRIVPSFSSVLAATEEVAKGRGMETLQRQISDLVQAADEKGPYFLGDHMCLVDIHLAPFALRISRLIPLQSLPSPTPRPRWRQWQDALEQNLHIRSTMSPDVLYTRSMDDLLKGLRGMSD</sequence>
<evidence type="ECO:0000256" key="2">
    <source>
        <dbReference type="SAM" id="MobiDB-lite"/>
    </source>
</evidence>
<comment type="caution">
    <text evidence="5">The sequence shown here is derived from an EMBL/GenBank/DDBJ whole genome shotgun (WGS) entry which is preliminary data.</text>
</comment>
<reference evidence="5" key="2">
    <citation type="submission" date="2023-05" db="EMBL/GenBank/DDBJ databases">
        <authorList>
            <consortium name="Lawrence Berkeley National Laboratory"/>
            <person name="Steindorff A."/>
            <person name="Hensen N."/>
            <person name="Bonometti L."/>
            <person name="Westerberg I."/>
            <person name="Brannstrom I.O."/>
            <person name="Guillou S."/>
            <person name="Cros-Aarteil S."/>
            <person name="Calhoun S."/>
            <person name="Haridas S."/>
            <person name="Kuo A."/>
            <person name="Mondo S."/>
            <person name="Pangilinan J."/>
            <person name="Riley R."/>
            <person name="Labutti K."/>
            <person name="Andreopoulos B."/>
            <person name="Lipzen A."/>
            <person name="Chen C."/>
            <person name="Yanf M."/>
            <person name="Daum C."/>
            <person name="Ng V."/>
            <person name="Clum A."/>
            <person name="Ohm R."/>
            <person name="Martin F."/>
            <person name="Silar P."/>
            <person name="Natvig D."/>
            <person name="Lalanne C."/>
            <person name="Gautier V."/>
            <person name="Ament-Velasquez S.L."/>
            <person name="Kruys A."/>
            <person name="Hutchinson M.I."/>
            <person name="Powell A.J."/>
            <person name="Barry K."/>
            <person name="Miller A.N."/>
            <person name="Grigoriev I.V."/>
            <person name="Debuchy R."/>
            <person name="Gladieux P."/>
            <person name="Thoren M.H."/>
            <person name="Johannesson H."/>
        </authorList>
    </citation>
    <scope>NUCLEOTIDE SEQUENCE</scope>
    <source>
        <strain evidence="5">CBS 538.74</strain>
    </source>
</reference>
<gene>
    <name evidence="5" type="ORF">C8A00DRAFT_28909</name>
</gene>
<protein>
    <recommendedName>
        <fullName evidence="7">Glutathione transferase</fullName>
    </recommendedName>
</protein>
<feature type="region of interest" description="Disordered" evidence="2">
    <location>
        <begin position="203"/>
        <end position="264"/>
    </location>
</feature>
<dbReference type="InterPro" id="IPR004045">
    <property type="entry name" value="Glutathione_S-Trfase_N"/>
</dbReference>
<dbReference type="PANTHER" id="PTHR43968:SF6">
    <property type="entry name" value="GLUTATHIONE S-TRANSFERASE OMEGA"/>
    <property type="match status" value="1"/>
</dbReference>
<dbReference type="EMBL" id="MU856841">
    <property type="protein sequence ID" value="KAK4158198.1"/>
    <property type="molecule type" value="Genomic_DNA"/>
</dbReference>
<dbReference type="GO" id="GO:0005737">
    <property type="term" value="C:cytoplasm"/>
    <property type="evidence" value="ECO:0007669"/>
    <property type="project" value="TreeGrafter"/>
</dbReference>
<feature type="domain" description="GST C-terminal" evidence="4">
    <location>
        <begin position="358"/>
        <end position="484"/>
    </location>
</feature>
<evidence type="ECO:0000313" key="5">
    <source>
        <dbReference type="EMBL" id="KAK4158198.1"/>
    </source>
</evidence>
<dbReference type="SUPFAM" id="SSF52833">
    <property type="entry name" value="Thioredoxin-like"/>
    <property type="match status" value="1"/>
</dbReference>
<dbReference type="InterPro" id="IPR010987">
    <property type="entry name" value="Glutathione-S-Trfase_C-like"/>
</dbReference>
<feature type="compositionally biased region" description="Basic and acidic residues" evidence="2">
    <location>
        <begin position="239"/>
        <end position="249"/>
    </location>
</feature>
<proteinExistence type="inferred from homology"/>
<dbReference type="Pfam" id="PF13409">
    <property type="entry name" value="GST_N_2"/>
    <property type="match status" value="1"/>
</dbReference>